<dbReference type="Proteomes" id="UP000002852">
    <property type="component" value="Unassembled WGS sequence"/>
</dbReference>
<feature type="region of interest" description="Disordered" evidence="1">
    <location>
        <begin position="158"/>
        <end position="196"/>
    </location>
</feature>
<feature type="compositionally biased region" description="Low complexity" evidence="1">
    <location>
        <begin position="9"/>
        <end position="18"/>
    </location>
</feature>
<dbReference type="Ensembl" id="ENSXMAT00000022750.1">
    <property type="protein sequence ID" value="ENSXMAP00000037632.1"/>
    <property type="gene ID" value="ENSXMAG00000027541.1"/>
</dbReference>
<evidence type="ECO:0000313" key="3">
    <source>
        <dbReference type="Ensembl" id="ENSXMAP00000037632.1"/>
    </source>
</evidence>
<evidence type="ECO:0000259" key="2">
    <source>
        <dbReference type="Pfam" id="PF13843"/>
    </source>
</evidence>
<dbReference type="OMA" id="VERNCFA"/>
<sequence>MKRKSRSVGPGRARPSRAGSGGYLSPLAAAQGRCRRLPDQTQDKLLGAVQNPGRFHLQNRTTVRVGCEGSVSGQNLAHLARRGRRLSVQEEPQHRQVPQGGAVEEPGATQRPLVEGGALLLQQTENMEEKCSDTEKSKYTLTISLHVETFQSLIFYDDSGGRKGDKEPGSPAEPNRSRNRVGLPADCPGDSPIIQSNDAMTRQNWTPMDYFKQYIDDSVFEVMALCTNQREVLVSGATLNTTPDELETFFGNSIYKGCLGYPNIQMYWASNTRVPIVAESMTRNRFYKLRNSIKIVNDLDVSHDEKRSDLLWRIRPLLTKVRQGCLSLPRTGKLCIDEQMVPFTGRCPVRQYVPGKPHPTGLKVFVFAAPTGLVLDFVVYQGKTTVQVTGGNGIGEQAVLHLAESVPQGTHLFFDRFFTTINLLDTLMTKGLTGTGTLMSNRIPKNCKIIEDKTFKKKGRVAVIKWLDNKSVVMASSAYGIEPQDTRRRWSKKDKRFVQVSRSLAIAEYNTNMGGVDLVDRMLSFYRMASRTQKWTVRAVFHFFDLAITNSWLQYKSDCHEDDYTPPRQKWKPHPNAALRHYGAIHLPEMVDETHASRSGCTSKTYVMCTKCKVFLCVSKKGNYFLKYHSN</sequence>
<dbReference type="AlphaFoldDB" id="A0A3B5R2Q4"/>
<keyword evidence="4" id="KW-1185">Reference proteome</keyword>
<feature type="region of interest" description="Disordered" evidence="1">
    <location>
        <begin position="83"/>
        <end position="110"/>
    </location>
</feature>
<accession>A0A3B5R2Q4</accession>
<feature type="compositionally biased region" description="Basic and acidic residues" evidence="1">
    <location>
        <begin position="159"/>
        <end position="168"/>
    </location>
</feature>
<dbReference type="InterPro" id="IPR029526">
    <property type="entry name" value="PGBD"/>
</dbReference>
<dbReference type="GeneTree" id="ENSGT00940000166049"/>
<reference evidence="3" key="3">
    <citation type="submission" date="2025-08" db="UniProtKB">
        <authorList>
            <consortium name="Ensembl"/>
        </authorList>
    </citation>
    <scope>IDENTIFICATION</scope>
    <source>
        <strain evidence="3">JP 163 A</strain>
    </source>
</reference>
<reference evidence="4" key="2">
    <citation type="journal article" date="2013" name="Nat. Genet.">
        <title>The genome of the platyfish, Xiphophorus maculatus, provides insights into evolutionary adaptation and several complex traits.</title>
        <authorList>
            <person name="Schartl M."/>
            <person name="Walter R.B."/>
            <person name="Shen Y."/>
            <person name="Garcia T."/>
            <person name="Catchen J."/>
            <person name="Amores A."/>
            <person name="Braasch I."/>
            <person name="Chalopin D."/>
            <person name="Volff J.N."/>
            <person name="Lesch K.P."/>
            <person name="Bisazza A."/>
            <person name="Minx P."/>
            <person name="Hillier L."/>
            <person name="Wilson R.K."/>
            <person name="Fuerstenberg S."/>
            <person name="Boore J."/>
            <person name="Searle S."/>
            <person name="Postlethwait J.H."/>
            <person name="Warren W.C."/>
        </authorList>
    </citation>
    <scope>NUCLEOTIDE SEQUENCE [LARGE SCALE GENOMIC DNA]</scope>
    <source>
        <strain evidence="4">JP 163 A</strain>
    </source>
</reference>
<dbReference type="PANTHER" id="PTHR47272:SF2">
    <property type="entry name" value="PIGGYBAC TRANSPOSABLE ELEMENT-DERIVED PROTEIN 3-LIKE"/>
    <property type="match status" value="1"/>
</dbReference>
<dbReference type="Pfam" id="PF13843">
    <property type="entry name" value="DDE_Tnp_1_7"/>
    <property type="match status" value="1"/>
</dbReference>
<organism evidence="3 4">
    <name type="scientific">Xiphophorus maculatus</name>
    <name type="common">Southern platyfish</name>
    <name type="synonym">Platypoecilus maculatus</name>
    <dbReference type="NCBI Taxonomy" id="8083"/>
    <lineage>
        <taxon>Eukaryota</taxon>
        <taxon>Metazoa</taxon>
        <taxon>Chordata</taxon>
        <taxon>Craniata</taxon>
        <taxon>Vertebrata</taxon>
        <taxon>Euteleostomi</taxon>
        <taxon>Actinopterygii</taxon>
        <taxon>Neopterygii</taxon>
        <taxon>Teleostei</taxon>
        <taxon>Neoteleostei</taxon>
        <taxon>Acanthomorphata</taxon>
        <taxon>Ovalentaria</taxon>
        <taxon>Atherinomorphae</taxon>
        <taxon>Cyprinodontiformes</taxon>
        <taxon>Poeciliidae</taxon>
        <taxon>Poeciliinae</taxon>
        <taxon>Xiphophorus</taxon>
    </lineage>
</organism>
<proteinExistence type="predicted"/>
<feature type="domain" description="PiggyBac transposable element-derived protein" evidence="2">
    <location>
        <begin position="206"/>
        <end position="552"/>
    </location>
</feature>
<feature type="region of interest" description="Disordered" evidence="1">
    <location>
        <begin position="1"/>
        <end position="36"/>
    </location>
</feature>
<evidence type="ECO:0000313" key="4">
    <source>
        <dbReference type="Proteomes" id="UP000002852"/>
    </source>
</evidence>
<dbReference type="PANTHER" id="PTHR47272">
    <property type="entry name" value="DDE_TNP_1_7 DOMAIN-CONTAINING PROTEIN"/>
    <property type="match status" value="1"/>
</dbReference>
<reference evidence="4" key="1">
    <citation type="submission" date="2012-01" db="EMBL/GenBank/DDBJ databases">
        <authorList>
            <person name="Walter R."/>
            <person name="Schartl M."/>
            <person name="Warren W."/>
        </authorList>
    </citation>
    <scope>NUCLEOTIDE SEQUENCE [LARGE SCALE GENOMIC DNA]</scope>
    <source>
        <strain evidence="4">JP 163 A</strain>
    </source>
</reference>
<protein>
    <submittedName>
        <fullName evidence="3">Si:ch211-255f4.7</fullName>
    </submittedName>
</protein>
<evidence type="ECO:0000256" key="1">
    <source>
        <dbReference type="SAM" id="MobiDB-lite"/>
    </source>
</evidence>
<name>A0A3B5R2Q4_XIPMA</name>
<dbReference type="InParanoid" id="A0A3B5R2Q4"/>
<reference evidence="3" key="4">
    <citation type="submission" date="2025-09" db="UniProtKB">
        <authorList>
            <consortium name="Ensembl"/>
        </authorList>
    </citation>
    <scope>IDENTIFICATION</scope>
    <source>
        <strain evidence="3">JP 163 A</strain>
    </source>
</reference>